<feature type="region of interest" description="Disordered" evidence="1">
    <location>
        <begin position="211"/>
        <end position="321"/>
    </location>
</feature>
<evidence type="ECO:0000313" key="2">
    <source>
        <dbReference type="EMBL" id="KAG0147677.1"/>
    </source>
</evidence>
<feature type="compositionally biased region" description="Polar residues" evidence="1">
    <location>
        <begin position="240"/>
        <end position="253"/>
    </location>
</feature>
<feature type="compositionally biased region" description="Gly residues" evidence="1">
    <location>
        <begin position="45"/>
        <end position="54"/>
    </location>
</feature>
<evidence type="ECO:0000256" key="1">
    <source>
        <dbReference type="SAM" id="MobiDB-lite"/>
    </source>
</evidence>
<organism evidence="2 3">
    <name type="scientific">Cronartium quercuum f. sp. fusiforme G11</name>
    <dbReference type="NCBI Taxonomy" id="708437"/>
    <lineage>
        <taxon>Eukaryota</taxon>
        <taxon>Fungi</taxon>
        <taxon>Dikarya</taxon>
        <taxon>Basidiomycota</taxon>
        <taxon>Pucciniomycotina</taxon>
        <taxon>Pucciniomycetes</taxon>
        <taxon>Pucciniales</taxon>
        <taxon>Coleosporiaceae</taxon>
        <taxon>Cronartium</taxon>
    </lineage>
</organism>
<dbReference type="EMBL" id="MU167245">
    <property type="protein sequence ID" value="KAG0147677.1"/>
    <property type="molecule type" value="Genomic_DNA"/>
</dbReference>
<dbReference type="Proteomes" id="UP000886653">
    <property type="component" value="Unassembled WGS sequence"/>
</dbReference>
<gene>
    <name evidence="2" type="ORF">CROQUDRAFT_456312</name>
</gene>
<keyword evidence="3" id="KW-1185">Reference proteome</keyword>
<name>A0A9P6NP31_9BASI</name>
<proteinExistence type="predicted"/>
<feature type="compositionally biased region" description="Basic and acidic residues" evidence="1">
    <location>
        <begin position="267"/>
        <end position="276"/>
    </location>
</feature>
<evidence type="ECO:0000313" key="3">
    <source>
        <dbReference type="Proteomes" id="UP000886653"/>
    </source>
</evidence>
<sequence length="321" mass="33539">MERKGGTQPDAGHCNPLSIDEFLSTFIVGPSPANGFTGSESEPGQLGGERTGGGGLGWGLAQDRYYGMDIGQETRFLNPESVMSSWTGFAAPDMGSAAASMMTEGMGERMSHGENIEPLREGRSDATPTPTRQQERHLNQFLSSHPGSGLSLDLFAARNFTAPAPNSISHSVALPDSVSLNPTVNRCYVNQPLPSFSGTYPAFLTASSTSFESESPPYSAPPGSGFSSLKNPFGPHLPPSGSQSSTCTNSTSRLGLGGGPHQSYASHAERSGDHSDPVFGLSSGLAPSSISSAASTSFSSDSFDLSSSNTPAVYSPWKQDW</sequence>
<accession>A0A9P6NP31</accession>
<comment type="caution">
    <text evidence="2">The sequence shown here is derived from an EMBL/GenBank/DDBJ whole genome shotgun (WGS) entry which is preliminary data.</text>
</comment>
<protein>
    <submittedName>
        <fullName evidence="2">Uncharacterized protein</fullName>
    </submittedName>
</protein>
<feature type="region of interest" description="Disordered" evidence="1">
    <location>
        <begin position="33"/>
        <end position="54"/>
    </location>
</feature>
<dbReference type="AlphaFoldDB" id="A0A9P6NP31"/>
<feature type="compositionally biased region" description="Low complexity" evidence="1">
    <location>
        <begin position="280"/>
        <end position="308"/>
    </location>
</feature>
<reference evidence="2" key="1">
    <citation type="submission" date="2013-11" db="EMBL/GenBank/DDBJ databases">
        <title>Genome sequence of the fusiform rust pathogen reveals effectors for host alternation and coevolution with pine.</title>
        <authorList>
            <consortium name="DOE Joint Genome Institute"/>
            <person name="Smith K."/>
            <person name="Pendleton A."/>
            <person name="Kubisiak T."/>
            <person name="Anderson C."/>
            <person name="Salamov A."/>
            <person name="Aerts A."/>
            <person name="Riley R."/>
            <person name="Clum A."/>
            <person name="Lindquist E."/>
            <person name="Ence D."/>
            <person name="Campbell M."/>
            <person name="Kronenberg Z."/>
            <person name="Feau N."/>
            <person name="Dhillon B."/>
            <person name="Hamelin R."/>
            <person name="Burleigh J."/>
            <person name="Smith J."/>
            <person name="Yandell M."/>
            <person name="Nelson C."/>
            <person name="Grigoriev I."/>
            <person name="Davis J."/>
        </authorList>
    </citation>
    <scope>NUCLEOTIDE SEQUENCE</scope>
    <source>
        <strain evidence="2">G11</strain>
    </source>
</reference>